<sequence>MSVKMAQSSCPSDKTHSRRERLARSTYVSQLVSSFEALTGQPCITPVQTLADADQVLISRSVQERKDELLGKTSSTPSEATVVSVRPQKPPSTKSLNVADTKSASSTEPQKPPRTNWNSLADKRDAQPAVEVRQEELLRTLVLGDTTAHATVTVKPASRIPALPVTTAHATVTVKAGRTPTLSDTGRSSTLPVTAALKTEVPVTLVESAQTQLLADAAQTRPTESTPVLQPPPKPARCKDFVLSRNNVGHFGFALLTTLAPDLEPVHVIFQAADSIATLPVGRNLSLFTMIEKKS</sequence>
<reference evidence="3" key="2">
    <citation type="submission" date="2025-08" db="UniProtKB">
        <authorList>
            <consortium name="RefSeq"/>
        </authorList>
    </citation>
    <scope>IDENTIFICATION</scope>
    <source>
        <strain evidence="3">S238N-H82</strain>
        <tissue evidence="3">Testes</tissue>
    </source>
</reference>
<gene>
    <name evidence="3" type="primary">LOC118417973</name>
</gene>
<organism evidence="2 3">
    <name type="scientific">Branchiostoma floridae</name>
    <name type="common">Florida lancelet</name>
    <name type="synonym">Amphioxus</name>
    <dbReference type="NCBI Taxonomy" id="7739"/>
    <lineage>
        <taxon>Eukaryota</taxon>
        <taxon>Metazoa</taxon>
        <taxon>Chordata</taxon>
        <taxon>Cephalochordata</taxon>
        <taxon>Leptocardii</taxon>
        <taxon>Amphioxiformes</taxon>
        <taxon>Branchiostomatidae</taxon>
        <taxon>Branchiostoma</taxon>
    </lineage>
</organism>
<dbReference type="KEGG" id="bfo:118417973"/>
<feature type="compositionally biased region" description="Polar residues" evidence="1">
    <location>
        <begin position="91"/>
        <end position="119"/>
    </location>
</feature>
<feature type="region of interest" description="Disordered" evidence="1">
    <location>
        <begin position="1"/>
        <end position="23"/>
    </location>
</feature>
<name>A0A9J7MUQ7_BRAFL</name>
<feature type="compositionally biased region" description="Polar residues" evidence="1">
    <location>
        <begin position="72"/>
        <end position="81"/>
    </location>
</feature>
<accession>A0A9J7MUQ7</accession>
<protein>
    <submittedName>
        <fullName evidence="3">Uncharacterized protein LOC118417973</fullName>
    </submittedName>
</protein>
<dbReference type="GeneID" id="118417973"/>
<proteinExistence type="predicted"/>
<evidence type="ECO:0000313" key="3">
    <source>
        <dbReference type="RefSeq" id="XP_035679651.1"/>
    </source>
</evidence>
<dbReference type="Proteomes" id="UP000001554">
    <property type="component" value="Chromosome 6"/>
</dbReference>
<dbReference type="OMA" id="KMAQSSC"/>
<feature type="region of interest" description="Disordered" evidence="1">
    <location>
        <begin position="67"/>
        <end position="128"/>
    </location>
</feature>
<reference evidence="2" key="1">
    <citation type="journal article" date="2020" name="Nat. Ecol. Evol.">
        <title>Deeply conserved synteny resolves early events in vertebrate evolution.</title>
        <authorList>
            <person name="Simakov O."/>
            <person name="Marletaz F."/>
            <person name="Yue J.X."/>
            <person name="O'Connell B."/>
            <person name="Jenkins J."/>
            <person name="Brandt A."/>
            <person name="Calef R."/>
            <person name="Tung C.H."/>
            <person name="Huang T.K."/>
            <person name="Schmutz J."/>
            <person name="Satoh N."/>
            <person name="Yu J.K."/>
            <person name="Putnam N.H."/>
            <person name="Green R.E."/>
            <person name="Rokhsar D.S."/>
        </authorList>
    </citation>
    <scope>NUCLEOTIDE SEQUENCE [LARGE SCALE GENOMIC DNA]</scope>
    <source>
        <strain evidence="2">S238N-H82</strain>
    </source>
</reference>
<dbReference type="RefSeq" id="XP_035679651.1">
    <property type="nucleotide sequence ID" value="XM_035823758.1"/>
</dbReference>
<evidence type="ECO:0000256" key="1">
    <source>
        <dbReference type="SAM" id="MobiDB-lite"/>
    </source>
</evidence>
<feature type="compositionally biased region" description="Polar residues" evidence="1">
    <location>
        <begin position="1"/>
        <end position="12"/>
    </location>
</feature>
<dbReference type="AlphaFoldDB" id="A0A9J7MUQ7"/>
<keyword evidence="2" id="KW-1185">Reference proteome</keyword>
<evidence type="ECO:0000313" key="2">
    <source>
        <dbReference type="Proteomes" id="UP000001554"/>
    </source>
</evidence>